<evidence type="ECO:0000259" key="9">
    <source>
        <dbReference type="PROSITE" id="PS50011"/>
    </source>
</evidence>
<name>A0A8J2HWX9_9PLEO</name>
<dbReference type="SUPFAM" id="SSF56112">
    <property type="entry name" value="Protein kinase-like (PK-like)"/>
    <property type="match status" value="1"/>
</dbReference>
<dbReference type="PANTHER" id="PTHR43671:SF98">
    <property type="entry name" value="SERINE_THREONINE-PROTEIN KINASE NEK11"/>
    <property type="match status" value="1"/>
</dbReference>
<dbReference type="GO" id="GO:0005524">
    <property type="term" value="F:ATP binding"/>
    <property type="evidence" value="ECO:0007669"/>
    <property type="project" value="UniProtKB-KW"/>
</dbReference>
<feature type="domain" description="Protein kinase" evidence="9">
    <location>
        <begin position="132"/>
        <end position="457"/>
    </location>
</feature>
<comment type="catalytic activity">
    <reaction evidence="7">
        <text>L-threonyl-[protein] + ATP = O-phospho-L-threonyl-[protein] + ADP + H(+)</text>
        <dbReference type="Rhea" id="RHEA:46608"/>
        <dbReference type="Rhea" id="RHEA-COMP:11060"/>
        <dbReference type="Rhea" id="RHEA-COMP:11605"/>
        <dbReference type="ChEBI" id="CHEBI:15378"/>
        <dbReference type="ChEBI" id="CHEBI:30013"/>
        <dbReference type="ChEBI" id="CHEBI:30616"/>
        <dbReference type="ChEBI" id="CHEBI:61977"/>
        <dbReference type="ChEBI" id="CHEBI:456216"/>
        <dbReference type="EC" id="2.7.11.1"/>
    </reaction>
</comment>
<dbReference type="PROSITE" id="PS50011">
    <property type="entry name" value="PROTEIN_KINASE_DOM"/>
    <property type="match status" value="1"/>
</dbReference>
<dbReference type="EC" id="2.7.11.1" evidence="1"/>
<protein>
    <recommendedName>
        <fullName evidence="1">non-specific serine/threonine protein kinase</fullName>
        <ecNumber evidence="1">2.7.11.1</ecNumber>
    </recommendedName>
</protein>
<dbReference type="RefSeq" id="XP_043167054.1">
    <property type="nucleotide sequence ID" value="XM_043311119.1"/>
</dbReference>
<dbReference type="EMBL" id="CAJRGZ010000016">
    <property type="protein sequence ID" value="CAG5154207.1"/>
    <property type="molecule type" value="Genomic_DNA"/>
</dbReference>
<evidence type="ECO:0000256" key="7">
    <source>
        <dbReference type="ARBA" id="ARBA00047899"/>
    </source>
</evidence>
<comment type="caution">
    <text evidence="10">The sequence shown here is derived from an EMBL/GenBank/DDBJ whole genome shotgun (WGS) entry which is preliminary data.</text>
</comment>
<dbReference type="Gene3D" id="1.10.510.10">
    <property type="entry name" value="Transferase(Phosphotransferase) domain 1"/>
    <property type="match status" value="1"/>
</dbReference>
<keyword evidence="5" id="KW-0418">Kinase</keyword>
<dbReference type="PANTHER" id="PTHR43671">
    <property type="entry name" value="SERINE/THREONINE-PROTEIN KINASE NEK"/>
    <property type="match status" value="1"/>
</dbReference>
<accession>A0A8J2HWX9</accession>
<dbReference type="GO" id="GO:0004674">
    <property type="term" value="F:protein serine/threonine kinase activity"/>
    <property type="evidence" value="ECO:0007669"/>
    <property type="project" value="UniProtKB-KW"/>
</dbReference>
<dbReference type="SMART" id="SM00220">
    <property type="entry name" value="S_TKc"/>
    <property type="match status" value="1"/>
</dbReference>
<dbReference type="Pfam" id="PF00069">
    <property type="entry name" value="Pkinase"/>
    <property type="match status" value="2"/>
</dbReference>
<gene>
    <name evidence="10" type="ORF">ALTATR162_LOCUS3511</name>
</gene>
<keyword evidence="3" id="KW-0808">Transferase</keyword>
<evidence type="ECO:0000313" key="11">
    <source>
        <dbReference type="Proteomes" id="UP000676310"/>
    </source>
</evidence>
<keyword evidence="6" id="KW-0067">ATP-binding</keyword>
<evidence type="ECO:0000256" key="3">
    <source>
        <dbReference type="ARBA" id="ARBA00022679"/>
    </source>
</evidence>
<dbReference type="InterPro" id="IPR011009">
    <property type="entry name" value="Kinase-like_dom_sf"/>
</dbReference>
<dbReference type="OrthoDB" id="310217at2759"/>
<dbReference type="CDD" id="cd00180">
    <property type="entry name" value="PKc"/>
    <property type="match status" value="1"/>
</dbReference>
<evidence type="ECO:0000313" key="10">
    <source>
        <dbReference type="EMBL" id="CAG5154207.1"/>
    </source>
</evidence>
<evidence type="ECO:0000256" key="5">
    <source>
        <dbReference type="ARBA" id="ARBA00022777"/>
    </source>
</evidence>
<evidence type="ECO:0000256" key="8">
    <source>
        <dbReference type="ARBA" id="ARBA00048679"/>
    </source>
</evidence>
<organism evidence="10 11">
    <name type="scientific">Alternaria atra</name>
    <dbReference type="NCBI Taxonomy" id="119953"/>
    <lineage>
        <taxon>Eukaryota</taxon>
        <taxon>Fungi</taxon>
        <taxon>Dikarya</taxon>
        <taxon>Ascomycota</taxon>
        <taxon>Pezizomycotina</taxon>
        <taxon>Dothideomycetes</taxon>
        <taxon>Pleosporomycetidae</taxon>
        <taxon>Pleosporales</taxon>
        <taxon>Pleosporineae</taxon>
        <taxon>Pleosporaceae</taxon>
        <taxon>Alternaria</taxon>
        <taxon>Alternaria sect. Ulocladioides</taxon>
    </lineage>
</organism>
<evidence type="ECO:0000256" key="4">
    <source>
        <dbReference type="ARBA" id="ARBA00022741"/>
    </source>
</evidence>
<keyword evidence="4" id="KW-0547">Nucleotide-binding</keyword>
<sequence length="461" mass="52001">MKSNANITGRRNARKGSVAGDGAVVTATRLPTIDDLTAELQEAISHLTLFGLNDSKYEFEIFCAKLGVDQPYPDNHIPPKDYPGIQHAAALLLRDSEAEDGDNFGLLDEELQDMLMNVLKCRCAADLARDRFVPGKVIGDGRTGKEWVVTSQLCDISGSYSGGIYLVRNPTDMNGQRHIMKTLPSPALYPDFASREIWILHTLKHENIIRFFDGYSPEDRHETGWMVTEYCDKDTLADLVEKYTEANTSIPELFVWDVLESLVRAVVYLHYGPILLSEFDQQKLGSKPLKTREDSPWNPVYHRDTILANVFCTSNTGDMHNYPIVKLGDFGCAMRQWEIETNDNNEHPWSKETPIMDSEYEPPEGQYATKAVDVYQIGLLMWCVVQGTAGPFSLDEMATLPANFETSSSAQYSGELRHLLNCCTKTEPGDRVDSLYLLHLVRHYRKLLVLEGRLPFVKLLP</sequence>
<evidence type="ECO:0000256" key="2">
    <source>
        <dbReference type="ARBA" id="ARBA00022527"/>
    </source>
</evidence>
<proteinExistence type="predicted"/>
<dbReference type="GO" id="GO:0005634">
    <property type="term" value="C:nucleus"/>
    <property type="evidence" value="ECO:0007669"/>
    <property type="project" value="TreeGrafter"/>
</dbReference>
<dbReference type="InterPro" id="IPR000719">
    <property type="entry name" value="Prot_kinase_dom"/>
</dbReference>
<evidence type="ECO:0000256" key="6">
    <source>
        <dbReference type="ARBA" id="ARBA00022840"/>
    </source>
</evidence>
<keyword evidence="2" id="KW-0723">Serine/threonine-protein kinase</keyword>
<dbReference type="AlphaFoldDB" id="A0A8J2HWX9"/>
<evidence type="ECO:0000256" key="1">
    <source>
        <dbReference type="ARBA" id="ARBA00012513"/>
    </source>
</evidence>
<reference evidence="10" key="1">
    <citation type="submission" date="2021-05" db="EMBL/GenBank/DDBJ databases">
        <authorList>
            <person name="Stam R."/>
        </authorList>
    </citation>
    <scope>NUCLEOTIDE SEQUENCE</scope>
    <source>
        <strain evidence="10">CS162</strain>
    </source>
</reference>
<dbReference type="GeneID" id="67015076"/>
<dbReference type="Proteomes" id="UP000676310">
    <property type="component" value="Unassembled WGS sequence"/>
</dbReference>
<keyword evidence="11" id="KW-1185">Reference proteome</keyword>
<dbReference type="InterPro" id="IPR050660">
    <property type="entry name" value="NEK_Ser/Thr_kinase"/>
</dbReference>
<comment type="catalytic activity">
    <reaction evidence="8">
        <text>L-seryl-[protein] + ATP = O-phospho-L-seryl-[protein] + ADP + H(+)</text>
        <dbReference type="Rhea" id="RHEA:17989"/>
        <dbReference type="Rhea" id="RHEA-COMP:9863"/>
        <dbReference type="Rhea" id="RHEA-COMP:11604"/>
        <dbReference type="ChEBI" id="CHEBI:15378"/>
        <dbReference type="ChEBI" id="CHEBI:29999"/>
        <dbReference type="ChEBI" id="CHEBI:30616"/>
        <dbReference type="ChEBI" id="CHEBI:83421"/>
        <dbReference type="ChEBI" id="CHEBI:456216"/>
        <dbReference type="EC" id="2.7.11.1"/>
    </reaction>
</comment>